<keyword evidence="2" id="KW-0812">Transmembrane</keyword>
<evidence type="ECO:0000256" key="2">
    <source>
        <dbReference type="SAM" id="Phobius"/>
    </source>
</evidence>
<organism evidence="3 4">
    <name type="scientific">Tanacetum coccineum</name>
    <dbReference type="NCBI Taxonomy" id="301880"/>
    <lineage>
        <taxon>Eukaryota</taxon>
        <taxon>Viridiplantae</taxon>
        <taxon>Streptophyta</taxon>
        <taxon>Embryophyta</taxon>
        <taxon>Tracheophyta</taxon>
        <taxon>Spermatophyta</taxon>
        <taxon>Magnoliopsida</taxon>
        <taxon>eudicotyledons</taxon>
        <taxon>Gunneridae</taxon>
        <taxon>Pentapetalae</taxon>
        <taxon>asterids</taxon>
        <taxon>campanulids</taxon>
        <taxon>Asterales</taxon>
        <taxon>Asteraceae</taxon>
        <taxon>Asteroideae</taxon>
        <taxon>Anthemideae</taxon>
        <taxon>Anthemidinae</taxon>
        <taxon>Tanacetum</taxon>
    </lineage>
</organism>
<keyword evidence="4" id="KW-1185">Reference proteome</keyword>
<feature type="region of interest" description="Disordered" evidence="1">
    <location>
        <begin position="448"/>
        <end position="498"/>
    </location>
</feature>
<comment type="caution">
    <text evidence="3">The sequence shown here is derived from an EMBL/GenBank/DDBJ whole genome shotgun (WGS) entry which is preliminary data.</text>
</comment>
<reference evidence="3" key="2">
    <citation type="submission" date="2022-01" db="EMBL/GenBank/DDBJ databases">
        <authorList>
            <person name="Yamashiro T."/>
            <person name="Shiraishi A."/>
            <person name="Satake H."/>
            <person name="Nakayama K."/>
        </authorList>
    </citation>
    <scope>NUCLEOTIDE SEQUENCE</scope>
</reference>
<feature type="compositionally biased region" description="Pro residues" evidence="1">
    <location>
        <begin position="478"/>
        <end position="488"/>
    </location>
</feature>
<evidence type="ECO:0000313" key="4">
    <source>
        <dbReference type="Proteomes" id="UP001151760"/>
    </source>
</evidence>
<name>A0ABQ5AVV5_9ASTR</name>
<reference evidence="3" key="1">
    <citation type="journal article" date="2022" name="Int. J. Mol. Sci.">
        <title>Draft Genome of Tanacetum Coccineum: Genomic Comparison of Closely Related Tanacetum-Family Plants.</title>
        <authorList>
            <person name="Yamashiro T."/>
            <person name="Shiraishi A."/>
            <person name="Nakayama K."/>
            <person name="Satake H."/>
        </authorList>
    </citation>
    <scope>NUCLEOTIDE SEQUENCE</scope>
</reference>
<feature type="transmembrane region" description="Helical" evidence="2">
    <location>
        <begin position="290"/>
        <end position="312"/>
    </location>
</feature>
<protein>
    <submittedName>
        <fullName evidence="3">Uncharacterized protein</fullName>
    </submittedName>
</protein>
<accession>A0ABQ5AVV5</accession>
<feature type="region of interest" description="Disordered" evidence="1">
    <location>
        <begin position="792"/>
        <end position="820"/>
    </location>
</feature>
<feature type="compositionally biased region" description="Basic and acidic residues" evidence="1">
    <location>
        <begin position="798"/>
        <end position="816"/>
    </location>
</feature>
<keyword evidence="2" id="KW-1133">Transmembrane helix</keyword>
<proteinExistence type="predicted"/>
<evidence type="ECO:0000313" key="3">
    <source>
        <dbReference type="EMBL" id="GJT05897.1"/>
    </source>
</evidence>
<feature type="region of interest" description="Disordered" evidence="1">
    <location>
        <begin position="649"/>
        <end position="670"/>
    </location>
</feature>
<sequence>MVNIGLRVDKPVWDNTKRVNHQKISKYPYLRNTFVPSGVLTRTGLITPVKQNEKRAVHTVSTARPVSTTRPVSTVRPFTLKIAQTGGAIRPIYPRIDNVRPRGSYSPIKRSYYTKPVFRPKDLKQDVKTFKIKNMTTAGTRAVVNTGKGKMENDLKKSKACWVWRPKLKVLDHDTKNSGSYICKQFDYVDPTGKIKTNGHQFTMSNRLQELASPKQMVLSNANGLGKDFPNPFMAGSFPKTIKQSNDPPLSRCYTLGSGENSLELMELMANCTQLGCFVRKKNREIYLELILLGITLSIVSVKLILLGQYYYCWIKFSSIKEPLRLKVYLDKSKSSEGFDEIIDFLTSSHIYYALTENPIIFVSLIEQFWETAILSTTEEGLQAISATIDGHEQLITEASLRRHLKLEDAEGISSLSNEEIFEQLAHMGFIQLLLNKQQRLLLPHTRTYPTPTLTTHDEEQQQSPLRITSSPSLSPQPTQPSPSPEPIQPTHEAEETASMPHDLPLHVVHSYGSAEGSMQQHDLMVLVNKLNDRIDGLEKDLQPTKKIYSTALTKLELRVKKLEYKLKSGKARRKAKIVLSDDEEIAEDSSKQGKKISQIDEDPTISLVQDEGISWIPQEEEVYEKPSDETKLIVQEETPTKIIEEHGSGEKGEMEISTASPPKVTKVSSAEAHVYTRSAKDKGKAIMKEPATPKKVKKRTQVQLSMDEEQLDERQEVPIEATQSKGIDWNDPSVLRYHVLKNKPVSIAQARRNMITYLKNQGGYKESYFKRMSYNDIRPIFERKAIGTRRKTLSRRRASDKQVEDSSKRQKKEKESDDFEQEKEDLRMWLSVLKDEEKSMTLEFLSVRYPIVNWDYQLHGRMKMKDMEAYKLTRADGTVSFHGGVHSMFLTNTPMEINMLVEKKYPLKKEILEKMINLKLQAKEESTIAFELIKFTRSQIKEKQ</sequence>
<dbReference type="EMBL" id="BQNB010012623">
    <property type="protein sequence ID" value="GJT05897.1"/>
    <property type="molecule type" value="Genomic_DNA"/>
</dbReference>
<dbReference type="Proteomes" id="UP001151760">
    <property type="component" value="Unassembled WGS sequence"/>
</dbReference>
<keyword evidence="2" id="KW-0472">Membrane</keyword>
<gene>
    <name evidence="3" type="ORF">Tco_0840359</name>
</gene>
<evidence type="ECO:0000256" key="1">
    <source>
        <dbReference type="SAM" id="MobiDB-lite"/>
    </source>
</evidence>